<keyword evidence="2" id="KW-1185">Reference proteome</keyword>
<proteinExistence type="predicted"/>
<sequence>MGHAKLPAYVQMRRLLVASEPQDILPSSSGASDRYQDTQSLHVRATVARCKQLCDARSFRQKCAGGEVRALESLGVLAEREDVESTITSLQRRFRTCHAVCLSKLCQSKTCAALKPLCAGHISAPCAFHPINNEVHDLNRHQSDTVALGSRHKDPSKAR</sequence>
<name>A0A139I3S5_9PEZI</name>
<organism evidence="1 2">
    <name type="scientific">Pseudocercospora musae</name>
    <dbReference type="NCBI Taxonomy" id="113226"/>
    <lineage>
        <taxon>Eukaryota</taxon>
        <taxon>Fungi</taxon>
        <taxon>Dikarya</taxon>
        <taxon>Ascomycota</taxon>
        <taxon>Pezizomycotina</taxon>
        <taxon>Dothideomycetes</taxon>
        <taxon>Dothideomycetidae</taxon>
        <taxon>Mycosphaerellales</taxon>
        <taxon>Mycosphaerellaceae</taxon>
        <taxon>Pseudocercospora</taxon>
    </lineage>
</organism>
<dbReference type="AlphaFoldDB" id="A0A139I3S5"/>
<evidence type="ECO:0000313" key="2">
    <source>
        <dbReference type="Proteomes" id="UP000073492"/>
    </source>
</evidence>
<dbReference type="EMBL" id="LFZO01000358">
    <property type="protein sequence ID" value="KXT09265.1"/>
    <property type="molecule type" value="Genomic_DNA"/>
</dbReference>
<accession>A0A139I3S5</accession>
<evidence type="ECO:0000313" key="1">
    <source>
        <dbReference type="EMBL" id="KXT09265.1"/>
    </source>
</evidence>
<gene>
    <name evidence="1" type="ORF">AC579_2138</name>
</gene>
<reference evidence="1 2" key="1">
    <citation type="submission" date="2015-07" db="EMBL/GenBank/DDBJ databases">
        <title>Comparative genomics of the Sigatoka disease complex on banana suggests a link between parallel evolutionary changes in Pseudocercospora fijiensis and Pseudocercospora eumusae and increased virulence on the banana host.</title>
        <authorList>
            <person name="Chang T.-C."/>
            <person name="Salvucci A."/>
            <person name="Crous P.W."/>
            <person name="Stergiopoulos I."/>
        </authorList>
    </citation>
    <scope>NUCLEOTIDE SEQUENCE [LARGE SCALE GENOMIC DNA]</scope>
    <source>
        <strain evidence="1 2">CBS 116634</strain>
    </source>
</reference>
<comment type="caution">
    <text evidence="1">The sequence shown here is derived from an EMBL/GenBank/DDBJ whole genome shotgun (WGS) entry which is preliminary data.</text>
</comment>
<protein>
    <submittedName>
        <fullName evidence="1">Uncharacterized protein</fullName>
    </submittedName>
</protein>
<dbReference type="Proteomes" id="UP000073492">
    <property type="component" value="Unassembled WGS sequence"/>
</dbReference>